<feature type="modified residue" description="N6-(pyridoxal phosphate)lysine" evidence="12">
    <location>
        <position position="210"/>
    </location>
</feature>
<dbReference type="NCBIfam" id="TIGR01141">
    <property type="entry name" value="hisC"/>
    <property type="match status" value="1"/>
</dbReference>
<keyword evidence="6 12" id="KW-0032">Aminotransferase</keyword>
<proteinExistence type="inferred from homology"/>
<evidence type="ECO:0000256" key="11">
    <source>
        <dbReference type="ARBA" id="ARBA00047481"/>
    </source>
</evidence>
<keyword evidence="7 12" id="KW-0028">Amino-acid biosynthesis</keyword>
<dbReference type="InterPro" id="IPR005861">
    <property type="entry name" value="HisP_aminotrans"/>
</dbReference>
<evidence type="ECO:0000313" key="14">
    <source>
        <dbReference type="EMBL" id="MDT0690502.1"/>
    </source>
</evidence>
<evidence type="ECO:0000256" key="12">
    <source>
        <dbReference type="HAMAP-Rule" id="MF_01023"/>
    </source>
</evidence>
<dbReference type="RefSeq" id="WP_311685114.1">
    <property type="nucleotide sequence ID" value="NZ_JAVRHM010000013.1"/>
</dbReference>
<keyword evidence="9 12" id="KW-0663">Pyridoxal phosphate</keyword>
<name>A0ABU3E3E3_9FLAO</name>
<evidence type="ECO:0000313" key="15">
    <source>
        <dbReference type="Proteomes" id="UP001261624"/>
    </source>
</evidence>
<dbReference type="EC" id="2.6.1.9" evidence="12"/>
<evidence type="ECO:0000256" key="7">
    <source>
        <dbReference type="ARBA" id="ARBA00022605"/>
    </source>
</evidence>
<comment type="pathway">
    <text evidence="2 12">Amino-acid biosynthesis; L-histidine biosynthesis; L-histidine from 5-phospho-alpha-D-ribose 1-diphosphate: step 7/9.</text>
</comment>
<dbReference type="InterPro" id="IPR015421">
    <property type="entry name" value="PyrdxlP-dep_Trfase_major"/>
</dbReference>
<dbReference type="InterPro" id="IPR001917">
    <property type="entry name" value="Aminotrans_II_pyridoxalP_BS"/>
</dbReference>
<accession>A0ABU3E3E3</accession>
<evidence type="ECO:0000256" key="2">
    <source>
        <dbReference type="ARBA" id="ARBA00005011"/>
    </source>
</evidence>
<evidence type="ECO:0000256" key="6">
    <source>
        <dbReference type="ARBA" id="ARBA00022576"/>
    </source>
</evidence>
<evidence type="ECO:0000256" key="4">
    <source>
        <dbReference type="ARBA" id="ARBA00007970"/>
    </source>
</evidence>
<comment type="similarity">
    <text evidence="4 12">Belongs to the class-II pyridoxal-phosphate-dependent aminotransferase family. Histidinol-phosphate aminotransferase subfamily.</text>
</comment>
<dbReference type="HAMAP" id="MF_01023">
    <property type="entry name" value="HisC_aminotrans_2"/>
    <property type="match status" value="1"/>
</dbReference>
<dbReference type="InterPro" id="IPR004839">
    <property type="entry name" value="Aminotransferase_I/II_large"/>
</dbReference>
<evidence type="ECO:0000256" key="10">
    <source>
        <dbReference type="ARBA" id="ARBA00023102"/>
    </source>
</evidence>
<dbReference type="Gene3D" id="3.90.1150.10">
    <property type="entry name" value="Aspartate Aminotransferase, domain 1"/>
    <property type="match status" value="1"/>
</dbReference>
<dbReference type="GO" id="GO:0004400">
    <property type="term" value="F:histidinol-phosphate transaminase activity"/>
    <property type="evidence" value="ECO:0007669"/>
    <property type="project" value="UniProtKB-EC"/>
</dbReference>
<dbReference type="Pfam" id="PF00155">
    <property type="entry name" value="Aminotran_1_2"/>
    <property type="match status" value="1"/>
</dbReference>
<evidence type="ECO:0000259" key="13">
    <source>
        <dbReference type="Pfam" id="PF00155"/>
    </source>
</evidence>
<keyword evidence="8 12" id="KW-0808">Transferase</keyword>
<dbReference type="SUPFAM" id="SSF53383">
    <property type="entry name" value="PLP-dependent transferases"/>
    <property type="match status" value="1"/>
</dbReference>
<organism evidence="14 15">
    <name type="scientific">Autumnicola patrickiae</name>
    <dbReference type="NCBI Taxonomy" id="3075591"/>
    <lineage>
        <taxon>Bacteria</taxon>
        <taxon>Pseudomonadati</taxon>
        <taxon>Bacteroidota</taxon>
        <taxon>Flavobacteriia</taxon>
        <taxon>Flavobacteriales</taxon>
        <taxon>Flavobacteriaceae</taxon>
        <taxon>Autumnicola</taxon>
    </lineage>
</organism>
<gene>
    <name evidence="12 14" type="primary">hisC</name>
    <name evidence="14" type="ORF">RM549_11950</name>
</gene>
<evidence type="ECO:0000256" key="3">
    <source>
        <dbReference type="ARBA" id="ARBA00005189"/>
    </source>
</evidence>
<dbReference type="Gene3D" id="3.40.640.10">
    <property type="entry name" value="Type I PLP-dependent aspartate aminotransferase-like (Major domain)"/>
    <property type="match status" value="1"/>
</dbReference>
<evidence type="ECO:0000256" key="9">
    <source>
        <dbReference type="ARBA" id="ARBA00022898"/>
    </source>
</evidence>
<keyword evidence="10 12" id="KW-0368">Histidine biosynthesis</keyword>
<dbReference type="InterPro" id="IPR015422">
    <property type="entry name" value="PyrdxlP-dep_Trfase_small"/>
</dbReference>
<evidence type="ECO:0000256" key="1">
    <source>
        <dbReference type="ARBA" id="ARBA00001933"/>
    </source>
</evidence>
<comment type="pathway">
    <text evidence="3">Lipid metabolism.</text>
</comment>
<dbReference type="CDD" id="cd00609">
    <property type="entry name" value="AAT_like"/>
    <property type="match status" value="1"/>
</dbReference>
<comment type="caution">
    <text evidence="14">The sequence shown here is derived from an EMBL/GenBank/DDBJ whole genome shotgun (WGS) entry which is preliminary data.</text>
</comment>
<reference evidence="14 15" key="1">
    <citation type="submission" date="2023-09" db="EMBL/GenBank/DDBJ databases">
        <authorList>
            <person name="Rey-Velasco X."/>
        </authorList>
    </citation>
    <scope>NUCLEOTIDE SEQUENCE [LARGE SCALE GENOMIC DNA]</scope>
    <source>
        <strain evidence="14 15">F188</strain>
    </source>
</reference>
<comment type="cofactor">
    <cofactor evidence="1 12">
        <name>pyridoxal 5'-phosphate</name>
        <dbReference type="ChEBI" id="CHEBI:597326"/>
    </cofactor>
</comment>
<protein>
    <recommendedName>
        <fullName evidence="12">Histidinol-phosphate aminotransferase</fullName>
        <ecNumber evidence="12">2.6.1.9</ecNumber>
    </recommendedName>
    <alternativeName>
        <fullName evidence="12">Imidazole acetol-phosphate transaminase</fullName>
    </alternativeName>
</protein>
<feature type="domain" description="Aminotransferase class I/classII large" evidence="13">
    <location>
        <begin position="46"/>
        <end position="345"/>
    </location>
</feature>
<keyword evidence="15" id="KW-1185">Reference proteome</keyword>
<dbReference type="PANTHER" id="PTHR42885">
    <property type="entry name" value="HISTIDINOL-PHOSPHATE AMINOTRANSFERASE-RELATED"/>
    <property type="match status" value="1"/>
</dbReference>
<evidence type="ECO:0000256" key="8">
    <source>
        <dbReference type="ARBA" id="ARBA00022679"/>
    </source>
</evidence>
<dbReference type="PROSITE" id="PS00599">
    <property type="entry name" value="AA_TRANSFER_CLASS_2"/>
    <property type="match status" value="1"/>
</dbReference>
<dbReference type="InterPro" id="IPR015424">
    <property type="entry name" value="PyrdxlP-dep_Trfase"/>
</dbReference>
<comment type="catalytic activity">
    <reaction evidence="11 12">
        <text>L-histidinol phosphate + 2-oxoglutarate = 3-(imidazol-4-yl)-2-oxopropyl phosphate + L-glutamate</text>
        <dbReference type="Rhea" id="RHEA:23744"/>
        <dbReference type="ChEBI" id="CHEBI:16810"/>
        <dbReference type="ChEBI" id="CHEBI:29985"/>
        <dbReference type="ChEBI" id="CHEBI:57766"/>
        <dbReference type="ChEBI" id="CHEBI:57980"/>
        <dbReference type="EC" id="2.6.1.9"/>
    </reaction>
</comment>
<dbReference type="EMBL" id="JAVRHM010000013">
    <property type="protein sequence ID" value="MDT0690502.1"/>
    <property type="molecule type" value="Genomic_DNA"/>
</dbReference>
<sequence>MIKNFNINKLVRENVAGLKPYSSARDEYQSTGSEMVFLDANENPFQTDVNRYPDPQQRNLKSELAKIKGVDTSNILLGNGSDEVLDLLFRAFCEPAKDNVITLPPTYGMYKVLANINNIENREILLTPDFEPDIAEILEATDEQTKMIFLCSPNNPTGNSFSEENITKILESFNGLVVIDEAYIDFSAKESWLLQLKKYPNLVITQTLSKAYGMAGIRLGICYASEEIIQILNKIKPPYNVNELTQQRALYRVLNQDKVNLEVSDILSERKRLFKELDEVDFVKKIYNSDANFILLKVDNATRRYDELISKGIVIRNRTTQPLCENTLRFTVGTKDENDKLIKALQSLKQQ</sequence>
<dbReference type="Proteomes" id="UP001261624">
    <property type="component" value="Unassembled WGS sequence"/>
</dbReference>
<evidence type="ECO:0000256" key="5">
    <source>
        <dbReference type="ARBA" id="ARBA00011738"/>
    </source>
</evidence>
<comment type="subunit">
    <text evidence="5 12">Homodimer.</text>
</comment>
<dbReference type="PANTHER" id="PTHR42885:SF2">
    <property type="entry name" value="HISTIDINOL-PHOSPHATE AMINOTRANSFERASE"/>
    <property type="match status" value="1"/>
</dbReference>